<dbReference type="AlphaFoldDB" id="T1HKZ4"/>
<sequence>MAATATAKNEHVFTTNSTSSPPPEILETATNFVDEVIKEAEEIARKKQVRSQGDFG</sequence>
<evidence type="ECO:0000313" key="2">
    <source>
        <dbReference type="Proteomes" id="UP000015103"/>
    </source>
</evidence>
<accession>T1HKZ4</accession>
<dbReference type="EnsemblMetazoa" id="RPRC004718-RA">
    <property type="protein sequence ID" value="RPRC004718-PA"/>
    <property type="gene ID" value="RPRC004718"/>
</dbReference>
<dbReference type="EMBL" id="ACPB03016761">
    <property type="status" value="NOT_ANNOTATED_CDS"/>
    <property type="molecule type" value="Genomic_DNA"/>
</dbReference>
<dbReference type="Proteomes" id="UP000015103">
    <property type="component" value="Unassembled WGS sequence"/>
</dbReference>
<dbReference type="VEuPathDB" id="VectorBase:RPRC004718"/>
<dbReference type="InParanoid" id="T1HKZ4"/>
<evidence type="ECO:0000313" key="1">
    <source>
        <dbReference type="EnsemblMetazoa" id="RPRC004718-PA"/>
    </source>
</evidence>
<proteinExistence type="predicted"/>
<reference evidence="1" key="1">
    <citation type="submission" date="2015-05" db="UniProtKB">
        <authorList>
            <consortium name="EnsemblMetazoa"/>
        </authorList>
    </citation>
    <scope>IDENTIFICATION</scope>
</reference>
<name>T1HKZ4_RHOPR</name>
<protein>
    <submittedName>
        <fullName evidence="1">Uncharacterized protein</fullName>
    </submittedName>
</protein>
<keyword evidence="2" id="KW-1185">Reference proteome</keyword>
<dbReference type="EMBL" id="ACPB03016760">
    <property type="status" value="NOT_ANNOTATED_CDS"/>
    <property type="molecule type" value="Genomic_DNA"/>
</dbReference>
<organism evidence="1 2">
    <name type="scientific">Rhodnius prolixus</name>
    <name type="common">Triatomid bug</name>
    <dbReference type="NCBI Taxonomy" id="13249"/>
    <lineage>
        <taxon>Eukaryota</taxon>
        <taxon>Metazoa</taxon>
        <taxon>Ecdysozoa</taxon>
        <taxon>Arthropoda</taxon>
        <taxon>Hexapoda</taxon>
        <taxon>Insecta</taxon>
        <taxon>Pterygota</taxon>
        <taxon>Neoptera</taxon>
        <taxon>Paraneoptera</taxon>
        <taxon>Hemiptera</taxon>
        <taxon>Heteroptera</taxon>
        <taxon>Panheteroptera</taxon>
        <taxon>Cimicomorpha</taxon>
        <taxon>Reduviidae</taxon>
        <taxon>Triatominae</taxon>
        <taxon>Rhodnius</taxon>
    </lineage>
</organism>
<dbReference type="HOGENOM" id="CLU_3016739_0_0_1"/>